<dbReference type="InterPro" id="IPR002885">
    <property type="entry name" value="PPR_rpt"/>
</dbReference>
<dbReference type="PANTHER" id="PTHR45613">
    <property type="entry name" value="PENTATRICOPEPTIDE REPEAT-CONTAINING PROTEIN"/>
    <property type="match status" value="1"/>
</dbReference>
<dbReference type="OrthoDB" id="185373at2759"/>
<sequence>MYTIVFKGLITNNVAEKVLDLFDEMKIEPDQFNLSTLFNACAVLNNNRSMKIGKKLLDEMPENYRNNNITSTSAINMLMKFGDVESAERIFRSIKAKDIITYNATIKGYAGNEMFEKALDLFEQIHLNFDSVTYTVVFNACAKLCNDRAVKIGKELLAKMPENYRNDNITSTSAIDMLVKFGDVESAERIFRSVKTKNIITYGAMVQGYVGNEMFEKALDLFEQIDIELDDVTYTIIFNVCAKLCNDRAMKIGKKLLAKMPENCRNNNIISTSAIDMLMKFGDVESAERFFRSIKAKGADIHGALMNGYNLNGESWKCFKIFEEMKEKNIIPDEIAWNILIGACSKSGMLHHCQYIVNQIPLNIQNKIRIQTALIDMWGKCGSIENAKNVFNLVIDRDTITYNAMINAFCLNGMGSQAAELYREMPNNLRDHVSQICVLNAC</sequence>
<dbReference type="Pfam" id="PF13041">
    <property type="entry name" value="PPR_2"/>
    <property type="match status" value="3"/>
</dbReference>
<dbReference type="Pfam" id="PF12854">
    <property type="entry name" value="PPR_1"/>
    <property type="match status" value="1"/>
</dbReference>
<name>A0A815WHX4_9BILA</name>
<dbReference type="Proteomes" id="UP000663834">
    <property type="component" value="Unassembled WGS sequence"/>
</dbReference>
<gene>
    <name evidence="3" type="ORF">GIL414_LOCUS59083</name>
    <name evidence="2" type="ORF">KQP761_LOCUS17176</name>
</gene>
<feature type="repeat" description="PPR" evidence="1">
    <location>
        <begin position="98"/>
        <end position="128"/>
    </location>
</feature>
<dbReference type="PANTHER" id="PTHR45613:SF9">
    <property type="entry name" value="MITOCHONDRIAL GROUP I INTRON SPLICING FACTOR CCM1"/>
    <property type="match status" value="1"/>
</dbReference>
<dbReference type="Gene3D" id="1.25.40.10">
    <property type="entry name" value="Tetratricopeptide repeat domain"/>
    <property type="match status" value="4"/>
</dbReference>
<organism evidence="2 4">
    <name type="scientific">Rotaria magnacalcarata</name>
    <dbReference type="NCBI Taxonomy" id="392030"/>
    <lineage>
        <taxon>Eukaryota</taxon>
        <taxon>Metazoa</taxon>
        <taxon>Spiralia</taxon>
        <taxon>Gnathifera</taxon>
        <taxon>Rotifera</taxon>
        <taxon>Eurotatoria</taxon>
        <taxon>Bdelloidea</taxon>
        <taxon>Philodinida</taxon>
        <taxon>Philodinidae</taxon>
        <taxon>Rotaria</taxon>
    </lineage>
</organism>
<feature type="repeat" description="PPR" evidence="1">
    <location>
        <begin position="398"/>
        <end position="428"/>
    </location>
</feature>
<evidence type="ECO:0000313" key="3">
    <source>
        <dbReference type="EMBL" id="CAF5034531.1"/>
    </source>
</evidence>
<dbReference type="EMBL" id="CAJOBJ010221695">
    <property type="protein sequence ID" value="CAF5034531.1"/>
    <property type="molecule type" value="Genomic_DNA"/>
</dbReference>
<comment type="caution">
    <text evidence="2">The sequence shown here is derived from an EMBL/GenBank/DDBJ whole genome shotgun (WGS) entry which is preliminary data.</text>
</comment>
<dbReference type="Proteomes" id="UP000681720">
    <property type="component" value="Unassembled WGS sequence"/>
</dbReference>
<dbReference type="NCBIfam" id="TIGR00756">
    <property type="entry name" value="PPR"/>
    <property type="match status" value="4"/>
</dbReference>
<protein>
    <recommendedName>
        <fullName evidence="5">Pentatricopeptide repeat-containing protein</fullName>
    </recommendedName>
</protein>
<evidence type="ECO:0008006" key="5">
    <source>
        <dbReference type="Google" id="ProtNLM"/>
    </source>
</evidence>
<proteinExistence type="predicted"/>
<dbReference type="EMBL" id="CAJNOW010008763">
    <property type="protein sequence ID" value="CAF1544270.1"/>
    <property type="molecule type" value="Genomic_DNA"/>
</dbReference>
<dbReference type="Pfam" id="PF01535">
    <property type="entry name" value="PPR"/>
    <property type="match status" value="2"/>
</dbReference>
<accession>A0A815WHX4</accession>
<evidence type="ECO:0000256" key="1">
    <source>
        <dbReference type="PROSITE-ProRule" id="PRU00708"/>
    </source>
</evidence>
<feature type="repeat" description="PPR" evidence="1">
    <location>
        <begin position="298"/>
        <end position="332"/>
    </location>
</feature>
<feature type="non-terminal residue" evidence="2">
    <location>
        <position position="1"/>
    </location>
</feature>
<evidence type="ECO:0000313" key="2">
    <source>
        <dbReference type="EMBL" id="CAF1544270.1"/>
    </source>
</evidence>
<dbReference type="InterPro" id="IPR011990">
    <property type="entry name" value="TPR-like_helical_dom_sf"/>
</dbReference>
<dbReference type="AlphaFoldDB" id="A0A815WHX4"/>
<dbReference type="PROSITE" id="PS51375">
    <property type="entry name" value="PPR"/>
    <property type="match status" value="3"/>
</dbReference>
<reference evidence="2" key="1">
    <citation type="submission" date="2021-02" db="EMBL/GenBank/DDBJ databases">
        <authorList>
            <person name="Nowell W R."/>
        </authorList>
    </citation>
    <scope>NUCLEOTIDE SEQUENCE</scope>
</reference>
<evidence type="ECO:0000313" key="4">
    <source>
        <dbReference type="Proteomes" id="UP000663834"/>
    </source>
</evidence>